<evidence type="ECO:0000256" key="8">
    <source>
        <dbReference type="ARBA" id="ARBA00022840"/>
    </source>
</evidence>
<dbReference type="GO" id="GO:0009423">
    <property type="term" value="P:chorismate biosynthetic process"/>
    <property type="evidence" value="ECO:0007669"/>
    <property type="project" value="UniProtKB-UniRule"/>
</dbReference>
<comment type="subunit">
    <text evidence="11">Monomer.</text>
</comment>
<evidence type="ECO:0000256" key="11">
    <source>
        <dbReference type="HAMAP-Rule" id="MF_00109"/>
    </source>
</evidence>
<dbReference type="SUPFAM" id="SSF52540">
    <property type="entry name" value="P-loop containing nucleoside triphosphate hydrolases"/>
    <property type="match status" value="1"/>
</dbReference>
<protein>
    <recommendedName>
        <fullName evidence="3 11">Shikimate kinase</fullName>
        <shortName evidence="11">SK</shortName>
        <ecNumber evidence="3 11">2.7.1.71</ecNumber>
    </recommendedName>
</protein>
<feature type="binding site" evidence="11">
    <location>
        <position position="129"/>
    </location>
    <ligand>
        <name>substrate</name>
    </ligand>
</feature>
<dbReference type="GO" id="GO:0000287">
    <property type="term" value="F:magnesium ion binding"/>
    <property type="evidence" value="ECO:0007669"/>
    <property type="project" value="UniProtKB-UniRule"/>
</dbReference>
<feature type="binding site" evidence="11">
    <location>
        <begin position="3"/>
        <end position="8"/>
    </location>
    <ligand>
        <name>ATP</name>
        <dbReference type="ChEBI" id="CHEBI:30616"/>
    </ligand>
</feature>
<dbReference type="GO" id="GO:0009073">
    <property type="term" value="P:aromatic amino acid family biosynthetic process"/>
    <property type="evidence" value="ECO:0007669"/>
    <property type="project" value="UniProtKB-KW"/>
</dbReference>
<comment type="caution">
    <text evidence="12">The sequence shown here is derived from an EMBL/GenBank/DDBJ whole genome shotgun (WGS) entry which is preliminary data.</text>
</comment>
<name>A0A9X2C2P9_9BURK</name>
<keyword evidence="11" id="KW-0460">Magnesium</keyword>
<dbReference type="HAMAP" id="MF_00109">
    <property type="entry name" value="Shikimate_kinase"/>
    <property type="match status" value="1"/>
</dbReference>
<keyword evidence="6 11" id="KW-0547">Nucleotide-binding</keyword>
<feature type="binding site" evidence="11">
    <location>
        <position position="72"/>
    </location>
    <ligand>
        <name>substrate</name>
    </ligand>
</feature>
<dbReference type="InterPro" id="IPR031322">
    <property type="entry name" value="Shikimate/glucono_kinase"/>
</dbReference>
<sequence length="170" mass="19053">MPGCGKSTIGRQLARLRQLAFLDSDHEIERFLGCSIREYFDREGEAAFRDIEQRVIAETLASGQARIVATGGGSVLRPANRDAMKARATVVYLHTQPEDLARRLSRDTQRPLLQVADPRQRLRDLYAVRDPIYREVADIVVDTAHKSATMLVNLISMQLDMSAGSRQDAE</sequence>
<keyword evidence="11" id="KW-0963">Cytoplasm</keyword>
<evidence type="ECO:0000256" key="5">
    <source>
        <dbReference type="ARBA" id="ARBA00022679"/>
    </source>
</evidence>
<evidence type="ECO:0000256" key="10">
    <source>
        <dbReference type="ARBA" id="ARBA00048567"/>
    </source>
</evidence>
<comment type="similarity">
    <text evidence="2 11">Belongs to the shikimate kinase family.</text>
</comment>
<evidence type="ECO:0000256" key="7">
    <source>
        <dbReference type="ARBA" id="ARBA00022777"/>
    </source>
</evidence>
<dbReference type="Proteomes" id="UP001139353">
    <property type="component" value="Unassembled WGS sequence"/>
</dbReference>
<keyword evidence="5 11" id="KW-0808">Transferase</keyword>
<evidence type="ECO:0000256" key="1">
    <source>
        <dbReference type="ARBA" id="ARBA00004842"/>
    </source>
</evidence>
<keyword evidence="8 11" id="KW-0067">ATP-binding</keyword>
<comment type="subcellular location">
    <subcellularLocation>
        <location evidence="11">Cytoplasm</location>
    </subcellularLocation>
</comment>
<dbReference type="InterPro" id="IPR027417">
    <property type="entry name" value="P-loop_NTPase"/>
</dbReference>
<evidence type="ECO:0000256" key="4">
    <source>
        <dbReference type="ARBA" id="ARBA00022605"/>
    </source>
</evidence>
<dbReference type="GO" id="GO:0008652">
    <property type="term" value="P:amino acid biosynthetic process"/>
    <property type="evidence" value="ECO:0007669"/>
    <property type="project" value="UniProtKB-KW"/>
</dbReference>
<evidence type="ECO:0000256" key="6">
    <source>
        <dbReference type="ARBA" id="ARBA00022741"/>
    </source>
</evidence>
<dbReference type="InterPro" id="IPR000623">
    <property type="entry name" value="Shikimate_kinase/TSH1"/>
</dbReference>
<gene>
    <name evidence="11" type="primary">aroK</name>
    <name evidence="12" type="ORF">LPC04_24980</name>
</gene>
<comment type="caution">
    <text evidence="11">Lacks conserved residue(s) required for the propagation of feature annotation.</text>
</comment>
<accession>A0A9X2C2P9</accession>
<dbReference type="EMBL" id="JAJLJH010000011">
    <property type="protein sequence ID" value="MCK9688981.1"/>
    <property type="molecule type" value="Genomic_DNA"/>
</dbReference>
<dbReference type="PANTHER" id="PTHR21087:SF16">
    <property type="entry name" value="SHIKIMATE KINASE 1, CHLOROPLASTIC"/>
    <property type="match status" value="1"/>
</dbReference>
<comment type="catalytic activity">
    <reaction evidence="10 11">
        <text>shikimate + ATP = 3-phosphoshikimate + ADP + H(+)</text>
        <dbReference type="Rhea" id="RHEA:13121"/>
        <dbReference type="ChEBI" id="CHEBI:15378"/>
        <dbReference type="ChEBI" id="CHEBI:30616"/>
        <dbReference type="ChEBI" id="CHEBI:36208"/>
        <dbReference type="ChEBI" id="CHEBI:145989"/>
        <dbReference type="ChEBI" id="CHEBI:456216"/>
        <dbReference type="EC" id="2.7.1.71"/>
    </reaction>
</comment>
<keyword evidence="4 11" id="KW-0028">Amino-acid biosynthesis</keyword>
<evidence type="ECO:0000256" key="3">
    <source>
        <dbReference type="ARBA" id="ARBA00012154"/>
    </source>
</evidence>
<dbReference type="Pfam" id="PF01202">
    <property type="entry name" value="SKI"/>
    <property type="match status" value="1"/>
</dbReference>
<evidence type="ECO:0000313" key="13">
    <source>
        <dbReference type="Proteomes" id="UP001139353"/>
    </source>
</evidence>
<dbReference type="PANTHER" id="PTHR21087">
    <property type="entry name" value="SHIKIMATE KINASE"/>
    <property type="match status" value="1"/>
</dbReference>
<dbReference type="AlphaFoldDB" id="A0A9X2C2P9"/>
<keyword evidence="13" id="KW-1185">Reference proteome</keyword>
<dbReference type="Gene3D" id="3.40.50.300">
    <property type="entry name" value="P-loop containing nucleotide triphosphate hydrolases"/>
    <property type="match status" value="1"/>
</dbReference>
<dbReference type="CDD" id="cd00464">
    <property type="entry name" value="SK"/>
    <property type="match status" value="1"/>
</dbReference>
<dbReference type="InterPro" id="IPR023000">
    <property type="entry name" value="Shikimate_kinase_CS"/>
</dbReference>
<keyword evidence="11" id="KW-0479">Metal-binding</keyword>
<comment type="cofactor">
    <cofactor evidence="11">
        <name>Mg(2+)</name>
        <dbReference type="ChEBI" id="CHEBI:18420"/>
    </cofactor>
    <text evidence="11">Binds 1 Mg(2+) ion per subunit.</text>
</comment>
<evidence type="ECO:0000313" key="12">
    <source>
        <dbReference type="EMBL" id="MCK9688981.1"/>
    </source>
</evidence>
<keyword evidence="9 11" id="KW-0057">Aromatic amino acid biosynthesis</keyword>
<dbReference type="GO" id="GO:0005524">
    <property type="term" value="F:ATP binding"/>
    <property type="evidence" value="ECO:0007669"/>
    <property type="project" value="UniProtKB-UniRule"/>
</dbReference>
<feature type="binding site" evidence="11">
    <location>
        <position position="49"/>
    </location>
    <ligand>
        <name>substrate</name>
    </ligand>
</feature>
<dbReference type="GO" id="GO:0005829">
    <property type="term" value="C:cytosol"/>
    <property type="evidence" value="ECO:0007669"/>
    <property type="project" value="TreeGrafter"/>
</dbReference>
<keyword evidence="7 11" id="KW-0418">Kinase</keyword>
<organism evidence="12 13">
    <name type="scientific">Scleromatobacter humisilvae</name>
    <dbReference type="NCBI Taxonomy" id="2897159"/>
    <lineage>
        <taxon>Bacteria</taxon>
        <taxon>Pseudomonadati</taxon>
        <taxon>Pseudomonadota</taxon>
        <taxon>Betaproteobacteria</taxon>
        <taxon>Burkholderiales</taxon>
        <taxon>Sphaerotilaceae</taxon>
        <taxon>Scleromatobacter</taxon>
    </lineage>
</organism>
<feature type="binding site" evidence="11">
    <location>
        <position position="110"/>
    </location>
    <ligand>
        <name>ATP</name>
        <dbReference type="ChEBI" id="CHEBI:30616"/>
    </ligand>
</feature>
<comment type="function">
    <text evidence="11">Catalyzes the specific phosphorylation of the 3-hydroxyl group of shikimic acid using ATP as a cosubstrate.</text>
</comment>
<reference evidence="12" key="1">
    <citation type="submission" date="2021-11" db="EMBL/GenBank/DDBJ databases">
        <title>BS-T2-15 a new species belonging to the Comamonadaceae family isolated from the soil of a French oak forest.</title>
        <authorList>
            <person name="Mieszkin S."/>
            <person name="Alain K."/>
        </authorList>
    </citation>
    <scope>NUCLEOTIDE SEQUENCE</scope>
    <source>
        <strain evidence="12">BS-T2-15</strain>
    </source>
</reference>
<feature type="binding site" evidence="11">
    <location>
        <position position="25"/>
    </location>
    <ligand>
        <name>substrate</name>
    </ligand>
</feature>
<dbReference type="PRINTS" id="PR01100">
    <property type="entry name" value="SHIKIMTKNASE"/>
</dbReference>
<feature type="binding site" evidence="11">
    <location>
        <position position="7"/>
    </location>
    <ligand>
        <name>Mg(2+)</name>
        <dbReference type="ChEBI" id="CHEBI:18420"/>
    </ligand>
</feature>
<dbReference type="EC" id="2.7.1.71" evidence="3 11"/>
<evidence type="ECO:0000256" key="9">
    <source>
        <dbReference type="ARBA" id="ARBA00023141"/>
    </source>
</evidence>
<dbReference type="PROSITE" id="PS01128">
    <property type="entry name" value="SHIKIMATE_KINASE"/>
    <property type="match status" value="1"/>
</dbReference>
<proteinExistence type="inferred from homology"/>
<dbReference type="GO" id="GO:0004765">
    <property type="term" value="F:shikimate kinase activity"/>
    <property type="evidence" value="ECO:0007669"/>
    <property type="project" value="UniProtKB-UniRule"/>
</dbReference>
<comment type="pathway">
    <text evidence="1 11">Metabolic intermediate biosynthesis; chorismate biosynthesis; chorismate from D-erythrose 4-phosphate and phosphoenolpyruvate: step 5/7.</text>
</comment>
<evidence type="ECO:0000256" key="2">
    <source>
        <dbReference type="ARBA" id="ARBA00006997"/>
    </source>
</evidence>